<keyword evidence="1" id="KW-0175">Coiled coil</keyword>
<dbReference type="AlphaFoldDB" id="A0A8S3F7U6"/>
<protein>
    <submittedName>
        <fullName evidence="2">Uncharacterized protein</fullName>
    </submittedName>
</protein>
<dbReference type="Proteomes" id="UP000681720">
    <property type="component" value="Unassembled WGS sequence"/>
</dbReference>
<name>A0A8S3F7U6_9BILA</name>
<feature type="non-terminal residue" evidence="2">
    <location>
        <position position="1"/>
    </location>
</feature>
<proteinExistence type="predicted"/>
<accession>A0A8S3F7U6</accession>
<evidence type="ECO:0000313" key="4">
    <source>
        <dbReference type="Proteomes" id="UP000681967"/>
    </source>
</evidence>
<organism evidence="2 4">
    <name type="scientific">Rotaria magnacalcarata</name>
    <dbReference type="NCBI Taxonomy" id="392030"/>
    <lineage>
        <taxon>Eukaryota</taxon>
        <taxon>Metazoa</taxon>
        <taxon>Spiralia</taxon>
        <taxon>Gnathifera</taxon>
        <taxon>Rotifera</taxon>
        <taxon>Eurotatoria</taxon>
        <taxon>Bdelloidea</taxon>
        <taxon>Philodinida</taxon>
        <taxon>Philodinidae</taxon>
        <taxon>Rotaria</taxon>
    </lineage>
</organism>
<evidence type="ECO:0000256" key="1">
    <source>
        <dbReference type="SAM" id="Coils"/>
    </source>
</evidence>
<feature type="coiled-coil region" evidence="1">
    <location>
        <begin position="21"/>
        <end position="75"/>
    </location>
</feature>
<dbReference type="Proteomes" id="UP000681967">
    <property type="component" value="Unassembled WGS sequence"/>
</dbReference>
<sequence>DSPVVTNTVPSDRLAEILETLGTLNHRHEQLRALVEALELNKLDRDEFEAFRNQYYDLLDRLASLERTVDHLQSQGINVCNDNIFSSYNIQVVISCCS</sequence>
<reference evidence="2" key="1">
    <citation type="submission" date="2021-02" db="EMBL/GenBank/DDBJ databases">
        <authorList>
            <person name="Nowell W R."/>
        </authorList>
    </citation>
    <scope>NUCLEOTIDE SEQUENCE</scope>
</reference>
<comment type="caution">
    <text evidence="2">The sequence shown here is derived from an EMBL/GenBank/DDBJ whole genome shotgun (WGS) entry which is preliminary data.</text>
</comment>
<evidence type="ECO:0000313" key="2">
    <source>
        <dbReference type="EMBL" id="CAF5108293.1"/>
    </source>
</evidence>
<dbReference type="EMBL" id="CAJOBH010240741">
    <property type="protein sequence ID" value="CAF5108293.1"/>
    <property type="molecule type" value="Genomic_DNA"/>
</dbReference>
<dbReference type="EMBL" id="CAJOBJ010325349">
    <property type="protein sequence ID" value="CAF5174238.1"/>
    <property type="molecule type" value="Genomic_DNA"/>
</dbReference>
<gene>
    <name evidence="2" type="ORF">BYL167_LOCUS65316</name>
    <name evidence="3" type="ORF">GIL414_LOCUS67125</name>
</gene>
<evidence type="ECO:0000313" key="3">
    <source>
        <dbReference type="EMBL" id="CAF5174238.1"/>
    </source>
</evidence>